<sequence>MDKSGPSVTTEKDDDQQLAKRLALRTANVAHLTASRDSSLYDKLDGSIKKNTSLIKKLKSGITSTQFAAIKKDVLSLKLEKYIEEVALSISEAIYKTSSDIWAAVEISSLIHQRYAAFSPLLLANTLKHFGPPPSFVGVATEQRERDETVRVHRQRSSLRFISELYLLSKDKTHLNISICVAFVKFFSICIIDSKHLQSEETADQDNHDQSTTMILDSLIPSHYRTSISKILNSYFDSAAFHLIRDHQHVKRLEKITSDCFIARGEIYEDKQDAYDKTVKVYQKLRTSVETLSTYLKRDMPELAEDDDAARSGMNIIMSGGKSIRDEKEFKTGIWEDEESKLFYDNILDLKNQVPAILLGIRPKDDKPSEDTVSKSDDNAPTGDQDNPISVETTIHDGTDEYASVLSTYEPTTHEHEEKKVESASFNATLITIFSRMLNAVNKETIDQIAVEFAFQNNRGSRRKMVETLLALSYQRLDLIPYYSRLIATLNPYMPDIGTGVLEEANMHAFIHVCDLHCILSAFDHHFSSIECFMPNKSEKNKCSLTKKSRHVIRYIGELTKFRITPLHVVFHVIKVLLDDFMHHNVDLLCALLDNCGRFLFRHPDTNAQTADFIEIMQRKKISQNLDSRHIFMIDNAIHECNPPDTVAFTIKQREPMVQYLRKLIYYDLDLSSARSILVQLRKANWSDPLVLATMRKLFTKIWKIKFSNLGLMAFLSSELSRYYPEFGVAIVDSCLEDIRCSLEENIFKHNQRRISTAKFLGHLHTYRMVDSNVIFETLYLLLRFGHVGGVPMPHVSCPLDAANDFFRLRLVCTILDACGSAFQTGIDGRSLDDFLAFMQMYMFTKTALPMEAEFFIDETLEMVRPKLIRVKSYDEAVELVNKIAERQSKVQRAMVPTAGVHGDSSTTTTAFEGVQDDADDEVLDLQGSDAEEEADLEDLSDDENGEHNESLNDDDEEELVIRMAPPPKTEEDLDFEREFSSMMQESLDSRKNERKPSLFDAPIPRRLKSTAAPTGNLNISPAKSDEMDEADDEGFVKFTMLTRRGNKQQAKTMELPADSLFAVSTLFKQQAEQEEKTRLKKLVLGYEERERSNFLREQAFQNGSWQASAALFNGPSNDTVDAPSNSSRGRGRGKGRGSYRVIWTSAP</sequence>
<dbReference type="Gene3D" id="4.10.80.160">
    <property type="match status" value="1"/>
</dbReference>
<dbReference type="STRING" id="403673.A0A177X016"/>
<feature type="region of interest" description="Disordered" evidence="3">
    <location>
        <begin position="361"/>
        <end position="391"/>
    </location>
</feature>
<dbReference type="FunFam" id="1.25.40.180:FF:000037">
    <property type="entry name" value="Nonsense-mediated mRNA decay factor (Upf2)"/>
    <property type="match status" value="1"/>
</dbReference>
<dbReference type="InterPro" id="IPR007193">
    <property type="entry name" value="Upf2/Nmd2_C"/>
</dbReference>
<dbReference type="OrthoDB" id="27832at2759"/>
<dbReference type="Proteomes" id="UP000077115">
    <property type="component" value="Unassembled WGS sequence"/>
</dbReference>
<dbReference type="InterPro" id="IPR039762">
    <property type="entry name" value="Nmd2/UPF2"/>
</dbReference>
<feature type="compositionally biased region" description="Polar residues" evidence="3">
    <location>
        <begin position="1012"/>
        <end position="1022"/>
    </location>
</feature>
<dbReference type="GO" id="GO:0003723">
    <property type="term" value="F:RNA binding"/>
    <property type="evidence" value="ECO:0007669"/>
    <property type="project" value="InterPro"/>
</dbReference>
<feature type="domain" description="MIF4G" evidence="4">
    <location>
        <begin position="431"/>
        <end position="644"/>
    </location>
</feature>
<dbReference type="PANTHER" id="PTHR12839:SF7">
    <property type="entry name" value="REGULATOR OF NONSENSE TRANSCRIPTS 2"/>
    <property type="match status" value="1"/>
</dbReference>
<evidence type="ECO:0000259" key="4">
    <source>
        <dbReference type="SMART" id="SM00543"/>
    </source>
</evidence>
<feature type="region of interest" description="Disordered" evidence="3">
    <location>
        <begin position="984"/>
        <end position="1003"/>
    </location>
</feature>
<feature type="compositionally biased region" description="Basic and acidic residues" evidence="3">
    <location>
        <begin position="988"/>
        <end position="998"/>
    </location>
</feature>
<feature type="compositionally biased region" description="Polar residues" evidence="3">
    <location>
        <begin position="382"/>
        <end position="391"/>
    </location>
</feature>
<dbReference type="Pfam" id="PF02854">
    <property type="entry name" value="MIF4G"/>
    <property type="match status" value="2"/>
</dbReference>
<dbReference type="Gene3D" id="1.25.40.180">
    <property type="match status" value="4"/>
</dbReference>
<dbReference type="SUPFAM" id="SSF48371">
    <property type="entry name" value="ARM repeat"/>
    <property type="match status" value="2"/>
</dbReference>
<dbReference type="GO" id="GO:0035145">
    <property type="term" value="C:exon-exon junction complex"/>
    <property type="evidence" value="ECO:0007669"/>
    <property type="project" value="TreeGrafter"/>
</dbReference>
<feature type="compositionally biased region" description="Acidic residues" evidence="3">
    <location>
        <begin position="931"/>
        <end position="945"/>
    </location>
</feature>
<dbReference type="eggNOG" id="KOG2051">
    <property type="taxonomic scope" value="Eukaryota"/>
</dbReference>
<organism evidence="5 6">
    <name type="scientific">Batrachochytrium dendrobatidis (strain JEL423)</name>
    <dbReference type="NCBI Taxonomy" id="403673"/>
    <lineage>
        <taxon>Eukaryota</taxon>
        <taxon>Fungi</taxon>
        <taxon>Fungi incertae sedis</taxon>
        <taxon>Chytridiomycota</taxon>
        <taxon>Chytridiomycota incertae sedis</taxon>
        <taxon>Chytridiomycetes</taxon>
        <taxon>Rhizophydiales</taxon>
        <taxon>Rhizophydiales incertae sedis</taxon>
        <taxon>Batrachochytrium</taxon>
    </lineage>
</organism>
<keyword evidence="2" id="KW-0963">Cytoplasm</keyword>
<dbReference type="AlphaFoldDB" id="A0A177X016"/>
<evidence type="ECO:0000313" key="6">
    <source>
        <dbReference type="Proteomes" id="UP000077115"/>
    </source>
</evidence>
<reference evidence="5 6" key="2">
    <citation type="submission" date="2016-05" db="EMBL/GenBank/DDBJ databases">
        <title>Lineage-specific infection strategies underlie the spectrum of fungal disease in amphibians.</title>
        <authorList>
            <person name="Cuomo C.A."/>
            <person name="Farrer R.A."/>
            <person name="James T."/>
            <person name="Longcore J."/>
            <person name="Birren B."/>
        </authorList>
    </citation>
    <scope>NUCLEOTIDE SEQUENCE [LARGE SCALE GENOMIC DNA]</scope>
    <source>
        <strain evidence="5 6">JEL423</strain>
    </source>
</reference>
<feature type="region of interest" description="Disordered" evidence="3">
    <location>
        <begin position="1111"/>
        <end position="1148"/>
    </location>
</feature>
<comment type="subcellular location">
    <subcellularLocation>
        <location evidence="1">Cytoplasm</location>
    </subcellularLocation>
</comment>
<feature type="region of interest" description="Disordered" evidence="3">
    <location>
        <begin position="1009"/>
        <end position="1029"/>
    </location>
</feature>
<evidence type="ECO:0000313" key="5">
    <source>
        <dbReference type="EMBL" id="OAJ45235.1"/>
    </source>
</evidence>
<name>A0A177X016_BATDL</name>
<proteinExistence type="predicted"/>
<gene>
    <name evidence="5" type="ORF">BDEG_28388</name>
</gene>
<dbReference type="SMART" id="SM00543">
    <property type="entry name" value="MIF4G"/>
    <property type="match status" value="3"/>
</dbReference>
<evidence type="ECO:0000256" key="2">
    <source>
        <dbReference type="ARBA" id="ARBA00022490"/>
    </source>
</evidence>
<feature type="domain" description="MIF4G" evidence="4">
    <location>
        <begin position="659"/>
        <end position="867"/>
    </location>
</feature>
<reference evidence="5 6" key="1">
    <citation type="submission" date="2006-10" db="EMBL/GenBank/DDBJ databases">
        <title>The Genome Sequence of Batrachochytrium dendrobatidis JEL423.</title>
        <authorList>
            <consortium name="The Broad Institute Genome Sequencing Platform"/>
            <person name="Birren B."/>
            <person name="Lander E."/>
            <person name="Galagan J."/>
            <person name="Cuomo C."/>
            <person name="Devon K."/>
            <person name="Jaffe D."/>
            <person name="Butler J."/>
            <person name="Alvarez P."/>
            <person name="Gnerre S."/>
            <person name="Grabherr M."/>
            <person name="Kleber M."/>
            <person name="Mauceli E."/>
            <person name="Brockman W."/>
            <person name="Young S."/>
            <person name="LaButti K."/>
            <person name="Sykes S."/>
            <person name="DeCaprio D."/>
            <person name="Crawford M."/>
            <person name="Koehrsen M."/>
            <person name="Engels R."/>
            <person name="Montgomery P."/>
            <person name="Pearson M."/>
            <person name="Howarth C."/>
            <person name="Larson L."/>
            <person name="White J."/>
            <person name="O'Leary S."/>
            <person name="Kodira C."/>
            <person name="Zeng Q."/>
            <person name="Yandava C."/>
            <person name="Alvarado L."/>
            <person name="Longcore J."/>
            <person name="James T."/>
        </authorList>
    </citation>
    <scope>NUCLEOTIDE SEQUENCE [LARGE SCALE GENOMIC DNA]</scope>
    <source>
        <strain evidence="5 6">JEL423</strain>
    </source>
</reference>
<dbReference type="GO" id="GO:0000184">
    <property type="term" value="P:nuclear-transcribed mRNA catabolic process, nonsense-mediated decay"/>
    <property type="evidence" value="ECO:0007669"/>
    <property type="project" value="InterPro"/>
</dbReference>
<dbReference type="Pfam" id="PF04050">
    <property type="entry name" value="Upf2"/>
    <property type="match status" value="1"/>
</dbReference>
<dbReference type="EMBL" id="DS022315">
    <property type="protein sequence ID" value="OAJ45235.1"/>
    <property type="molecule type" value="Genomic_DNA"/>
</dbReference>
<feature type="domain" description="MIF4G" evidence="4">
    <location>
        <begin position="48"/>
        <end position="299"/>
    </location>
</feature>
<evidence type="ECO:0000256" key="1">
    <source>
        <dbReference type="ARBA" id="ARBA00004496"/>
    </source>
</evidence>
<accession>A0A177X016</accession>
<dbReference type="InterPro" id="IPR003890">
    <property type="entry name" value="MIF4G-like_typ-3"/>
</dbReference>
<dbReference type="VEuPathDB" id="FungiDB:BDEG_28388"/>
<dbReference type="InterPro" id="IPR016024">
    <property type="entry name" value="ARM-type_fold"/>
</dbReference>
<feature type="region of interest" description="Disordered" evidence="3">
    <location>
        <begin position="898"/>
        <end position="917"/>
    </location>
</feature>
<feature type="compositionally biased region" description="Basic and acidic residues" evidence="3">
    <location>
        <begin position="362"/>
        <end position="378"/>
    </location>
</feature>
<feature type="region of interest" description="Disordered" evidence="3">
    <location>
        <begin position="931"/>
        <end position="960"/>
    </location>
</feature>
<feature type="compositionally biased region" description="Polar residues" evidence="3">
    <location>
        <begin position="1115"/>
        <end position="1124"/>
    </location>
</feature>
<protein>
    <recommendedName>
        <fullName evidence="4">MIF4G domain-containing protein</fullName>
    </recommendedName>
</protein>
<dbReference type="PANTHER" id="PTHR12839">
    <property type="entry name" value="NONSENSE-MEDIATED MRNA DECAY PROTEIN 2 UP-FRAMESHIFT SUPPRESSOR 2"/>
    <property type="match status" value="1"/>
</dbReference>
<dbReference type="GO" id="GO:0005737">
    <property type="term" value="C:cytoplasm"/>
    <property type="evidence" value="ECO:0007669"/>
    <property type="project" value="UniProtKB-SubCell"/>
</dbReference>
<evidence type="ECO:0000256" key="3">
    <source>
        <dbReference type="SAM" id="MobiDB-lite"/>
    </source>
</evidence>